<dbReference type="EMBL" id="AOCK01000013">
    <property type="protein sequence ID" value="EMQ96963.1"/>
    <property type="molecule type" value="Genomic_DNA"/>
</dbReference>
<comment type="caution">
    <text evidence="1">The sequence shown here is derived from an EMBL/GenBank/DDBJ whole genome shotgun (WGS) entry which is preliminary data.</text>
</comment>
<name>M7NEM9_9MICC</name>
<dbReference type="STRING" id="1276920.ADIAG_03818"/>
<keyword evidence="2" id="KW-1185">Reference proteome</keyword>
<accession>M7NEM9</accession>
<dbReference type="PATRIC" id="fig|1276920.7.peg.3817"/>
<sequence>MEVALRTGIQLAAITMLLLGVESVPYNLSEALIPNFNPTTPTNLVILAGLALGGTVTRQVAAGSARLLGNG</sequence>
<evidence type="ECO:0000313" key="1">
    <source>
        <dbReference type="EMBL" id="EMQ96963.1"/>
    </source>
</evidence>
<dbReference type="AlphaFoldDB" id="M7NEM9"/>
<protein>
    <submittedName>
        <fullName evidence="1">Uncharacterized protein</fullName>
    </submittedName>
</protein>
<dbReference type="Proteomes" id="UP000012015">
    <property type="component" value="Unassembled WGS sequence"/>
</dbReference>
<proteinExistence type="predicted"/>
<gene>
    <name evidence="1" type="ORF">ADIAG_03818</name>
</gene>
<reference evidence="1 2" key="1">
    <citation type="journal article" date="2013" name="Genome Announc.">
        <title>Draft Genome Sequence of Arthrobacter gangotriensis Strain Lz1yT, Isolated from a Penguin Rookery Soil Sample Collected in Antarctica, near the Indian Station Dakshin Gangotri.</title>
        <authorList>
            <person name="Shivaji S."/>
            <person name="Ara S."/>
            <person name="Bandi S."/>
            <person name="Singh A."/>
            <person name="Kumar Pinnaka A."/>
        </authorList>
    </citation>
    <scope>NUCLEOTIDE SEQUENCE [LARGE SCALE GENOMIC DNA]</scope>
    <source>
        <strain evidence="1 2">Lz1y</strain>
    </source>
</reference>
<organism evidence="1 2">
    <name type="scientific">Paeniglutamicibacter gangotriensis Lz1y</name>
    <dbReference type="NCBI Taxonomy" id="1276920"/>
    <lineage>
        <taxon>Bacteria</taxon>
        <taxon>Bacillati</taxon>
        <taxon>Actinomycetota</taxon>
        <taxon>Actinomycetes</taxon>
        <taxon>Micrococcales</taxon>
        <taxon>Micrococcaceae</taxon>
        <taxon>Paeniglutamicibacter</taxon>
    </lineage>
</organism>
<evidence type="ECO:0000313" key="2">
    <source>
        <dbReference type="Proteomes" id="UP000012015"/>
    </source>
</evidence>